<dbReference type="Proteomes" id="UP000006637">
    <property type="component" value="Chromosome"/>
</dbReference>
<name>Q1ATT3_RUBXD</name>
<gene>
    <name evidence="1" type="ordered locus">Rxyl_2265</name>
</gene>
<dbReference type="HOGENOM" id="CLU_2425091_0_0_11"/>
<dbReference type="RefSeq" id="WP_011565209.1">
    <property type="nucleotide sequence ID" value="NC_008148.1"/>
</dbReference>
<evidence type="ECO:0000313" key="2">
    <source>
        <dbReference type="Proteomes" id="UP000006637"/>
    </source>
</evidence>
<evidence type="ECO:0000313" key="1">
    <source>
        <dbReference type="EMBL" id="ABG05195.1"/>
    </source>
</evidence>
<dbReference type="KEGG" id="rxy:Rxyl_2265"/>
<sequence length="93" mass="10147">MSSYTGMARGGASKQARAFYLELRALGLEVRAKPDVGRPAGYRIVVGGLSSLSPAHADRLMRRVEDNEIGLAGVLLERWDPNLHAIRTEGRLT</sequence>
<dbReference type="EMBL" id="CP000386">
    <property type="protein sequence ID" value="ABG05195.1"/>
    <property type="molecule type" value="Genomic_DNA"/>
</dbReference>
<protein>
    <submittedName>
        <fullName evidence="1">Uncharacterized protein</fullName>
    </submittedName>
</protein>
<proteinExistence type="predicted"/>
<dbReference type="OrthoDB" id="5243985at2"/>
<accession>Q1ATT3</accession>
<organism evidence="1 2">
    <name type="scientific">Rubrobacter xylanophilus (strain DSM 9941 / JCM 11954 / NBRC 16129 / PRD-1)</name>
    <dbReference type="NCBI Taxonomy" id="266117"/>
    <lineage>
        <taxon>Bacteria</taxon>
        <taxon>Bacillati</taxon>
        <taxon>Actinomycetota</taxon>
        <taxon>Rubrobacteria</taxon>
        <taxon>Rubrobacterales</taxon>
        <taxon>Rubrobacteraceae</taxon>
        <taxon>Rubrobacter</taxon>
    </lineage>
</organism>
<keyword evidence="2" id="KW-1185">Reference proteome</keyword>
<reference evidence="1 2" key="1">
    <citation type="submission" date="2006-06" db="EMBL/GenBank/DDBJ databases">
        <title>Complete sequence of Rubrobacter xylanophilus DSM 9941.</title>
        <authorList>
            <consortium name="US DOE Joint Genome Institute"/>
            <person name="Copeland A."/>
            <person name="Lucas S."/>
            <person name="Lapidus A."/>
            <person name="Barry K."/>
            <person name="Detter J.C."/>
            <person name="Glavina del Rio T."/>
            <person name="Hammon N."/>
            <person name="Israni S."/>
            <person name="Dalin E."/>
            <person name="Tice H."/>
            <person name="Pitluck S."/>
            <person name="Munk A.C."/>
            <person name="Brettin T."/>
            <person name="Bruce D."/>
            <person name="Han C."/>
            <person name="Tapia R."/>
            <person name="Gilna P."/>
            <person name="Schmutz J."/>
            <person name="Larimer F."/>
            <person name="Land M."/>
            <person name="Hauser L."/>
            <person name="Kyrpides N."/>
            <person name="Lykidis A."/>
            <person name="da Costa M.S."/>
            <person name="Rainey F.A."/>
            <person name="Empadinhas N."/>
            <person name="Jolivet E."/>
            <person name="Battista J.R."/>
            <person name="Richardson P."/>
        </authorList>
    </citation>
    <scope>NUCLEOTIDE SEQUENCE [LARGE SCALE GENOMIC DNA]</scope>
    <source>
        <strain evidence="2">DSM 9941 / NBRC 16129 / PRD-1</strain>
    </source>
</reference>
<dbReference type="STRING" id="266117.Rxyl_2265"/>
<dbReference type="AlphaFoldDB" id="Q1ATT3"/>